<name>A0A2R6RHT0_9APHY</name>
<dbReference type="AlphaFoldDB" id="A0A2R6RHT0"/>
<protein>
    <submittedName>
        <fullName evidence="1">Uncharacterized protein</fullName>
    </submittedName>
</protein>
<evidence type="ECO:0000313" key="2">
    <source>
        <dbReference type="Proteomes" id="UP000186601"/>
    </source>
</evidence>
<dbReference type="EMBL" id="MLYV02000256">
    <property type="protein sequence ID" value="PSS29584.1"/>
    <property type="molecule type" value="Genomic_DNA"/>
</dbReference>
<dbReference type="STRING" id="98765.A0A2R6RHT0"/>
<proteinExistence type="predicted"/>
<keyword evidence="2" id="KW-1185">Reference proteome</keyword>
<dbReference type="Proteomes" id="UP000186601">
    <property type="component" value="Unassembled WGS sequence"/>
</dbReference>
<gene>
    <name evidence="1" type="ORF">PHLCEN_2v2732</name>
</gene>
<accession>A0A2R6RHT0</accession>
<dbReference type="OrthoDB" id="444325at2759"/>
<sequence length="83" mass="9011">MSTPANIKILTIGSAVGAIRELFAKIQAIDAKHGKFDLVLCTGDFFGPPKDEGQEYTEEDDIIQLLNGALEGVHHPVYCNPEV</sequence>
<comment type="caution">
    <text evidence="1">The sequence shown here is derived from an EMBL/GenBank/DDBJ whole genome shotgun (WGS) entry which is preliminary data.</text>
</comment>
<organism evidence="1 2">
    <name type="scientific">Hermanssonia centrifuga</name>
    <dbReference type="NCBI Taxonomy" id="98765"/>
    <lineage>
        <taxon>Eukaryota</taxon>
        <taxon>Fungi</taxon>
        <taxon>Dikarya</taxon>
        <taxon>Basidiomycota</taxon>
        <taxon>Agaricomycotina</taxon>
        <taxon>Agaricomycetes</taxon>
        <taxon>Polyporales</taxon>
        <taxon>Meruliaceae</taxon>
        <taxon>Hermanssonia</taxon>
    </lineage>
</organism>
<evidence type="ECO:0000313" key="1">
    <source>
        <dbReference type="EMBL" id="PSS29584.1"/>
    </source>
</evidence>
<reference evidence="1 2" key="1">
    <citation type="submission" date="2018-02" db="EMBL/GenBank/DDBJ databases">
        <title>Genome sequence of the basidiomycete white-rot fungus Phlebia centrifuga.</title>
        <authorList>
            <person name="Granchi Z."/>
            <person name="Peng M."/>
            <person name="de Vries R.P."/>
            <person name="Hilden K."/>
            <person name="Makela M.R."/>
            <person name="Grigoriev I."/>
            <person name="Riley R."/>
        </authorList>
    </citation>
    <scope>NUCLEOTIDE SEQUENCE [LARGE SCALE GENOMIC DNA]</scope>
    <source>
        <strain evidence="1 2">FBCC195</strain>
    </source>
</reference>